<organism evidence="1 2">
    <name type="scientific">Candidatus Hakubella thermalkaliphila</name>
    <dbReference type="NCBI Taxonomy" id="2754717"/>
    <lineage>
        <taxon>Bacteria</taxon>
        <taxon>Bacillati</taxon>
        <taxon>Actinomycetota</taxon>
        <taxon>Actinomycetota incertae sedis</taxon>
        <taxon>Candidatus Hakubellales</taxon>
        <taxon>Candidatus Hakubellaceae</taxon>
        <taxon>Candidatus Hakubella</taxon>
    </lineage>
</organism>
<keyword evidence="2" id="KW-1185">Reference proteome</keyword>
<dbReference type="EMBL" id="BLRY01000007">
    <property type="protein sequence ID" value="GFP26867.1"/>
    <property type="molecule type" value="Genomic_DNA"/>
</dbReference>
<protein>
    <submittedName>
        <fullName evidence="1">Uncharacterized protein</fullName>
    </submittedName>
</protein>
<evidence type="ECO:0000313" key="2">
    <source>
        <dbReference type="Proteomes" id="UP000591948"/>
    </source>
</evidence>
<accession>A0A6V8P3E0</accession>
<dbReference type="Gene3D" id="3.10.20.30">
    <property type="match status" value="1"/>
</dbReference>
<gene>
    <name evidence="1" type="ORF">HKBW3S33_00281</name>
</gene>
<comment type="caution">
    <text evidence="1">The sequence shown here is derived from an EMBL/GenBank/DDBJ whole genome shotgun (WGS) entry which is preliminary data.</text>
</comment>
<evidence type="ECO:0000313" key="1">
    <source>
        <dbReference type="EMBL" id="GFP26867.1"/>
    </source>
</evidence>
<dbReference type="Pfam" id="PF02597">
    <property type="entry name" value="ThiS"/>
    <property type="match status" value="1"/>
</dbReference>
<proteinExistence type="predicted"/>
<dbReference type="InterPro" id="IPR016155">
    <property type="entry name" value="Mopterin_synth/thiamin_S_b"/>
</dbReference>
<sequence>MVKIKLYGRAKELVGKEELNLKIEGQITLEELTKRIAKDWGKISSREAQTILINGRNCIFMEGLQTQIKDSDLVEILPIISGG</sequence>
<reference evidence="1 2" key="1">
    <citation type="journal article" date="2020" name="Front. Microbiol.">
        <title>Single-cell genomics of novel Actinobacteria with the Wood-Ljungdahl pathway discovered in a serpentinizing system.</title>
        <authorList>
            <person name="Merino N."/>
            <person name="Kawai M."/>
            <person name="Boyd E.S."/>
            <person name="Colman D.R."/>
            <person name="McGlynn S.E."/>
            <person name="Nealson K.H."/>
            <person name="Kurokawa K."/>
            <person name="Hongoh Y."/>
        </authorList>
    </citation>
    <scope>NUCLEOTIDE SEQUENCE [LARGE SCALE GENOMIC DNA]</scope>
    <source>
        <strain evidence="1 2">S33</strain>
    </source>
</reference>
<dbReference type="InterPro" id="IPR012675">
    <property type="entry name" value="Beta-grasp_dom_sf"/>
</dbReference>
<name>A0A6V8P3E0_9ACTN</name>
<dbReference type="Proteomes" id="UP000591948">
    <property type="component" value="Unassembled WGS sequence"/>
</dbReference>
<dbReference type="SUPFAM" id="SSF54285">
    <property type="entry name" value="MoaD/ThiS"/>
    <property type="match status" value="1"/>
</dbReference>
<dbReference type="InterPro" id="IPR003749">
    <property type="entry name" value="ThiS/MoaD-like"/>
</dbReference>